<proteinExistence type="predicted"/>
<evidence type="ECO:0000313" key="2">
    <source>
        <dbReference type="Proteomes" id="UP000308891"/>
    </source>
</evidence>
<sequence length="76" mass="8193">MAQIVSVVRAGGLVTITLENAAALHYPLALLPTLAAASAEQFDNYRACSRRIHWDQIGFSLLFAALPRQGQASPGW</sequence>
<dbReference type="EMBL" id="STGJ01000007">
    <property type="protein sequence ID" value="TIC83356.1"/>
    <property type="molecule type" value="Genomic_DNA"/>
</dbReference>
<evidence type="ECO:0000313" key="1">
    <source>
        <dbReference type="EMBL" id="TIC83356.1"/>
    </source>
</evidence>
<gene>
    <name evidence="1" type="ORF">E5K04_07290</name>
</gene>
<organism evidence="1 2">
    <name type="scientific">Crenobacter intestini</name>
    <dbReference type="NCBI Taxonomy" id="2563443"/>
    <lineage>
        <taxon>Bacteria</taxon>
        <taxon>Pseudomonadati</taxon>
        <taxon>Pseudomonadota</taxon>
        <taxon>Betaproteobacteria</taxon>
        <taxon>Neisseriales</taxon>
        <taxon>Neisseriaceae</taxon>
        <taxon>Crenobacter</taxon>
    </lineage>
</organism>
<dbReference type="RefSeq" id="WP_136552500.1">
    <property type="nucleotide sequence ID" value="NZ_STGJ01000007.1"/>
</dbReference>
<reference evidence="1 2" key="1">
    <citation type="submission" date="2019-04" db="EMBL/GenBank/DDBJ databases">
        <title>Crenobacter sp. nov.</title>
        <authorList>
            <person name="Shi S."/>
        </authorList>
    </citation>
    <scope>NUCLEOTIDE SEQUENCE [LARGE SCALE GENOMIC DNA]</scope>
    <source>
        <strain evidence="1 2">GY 70310</strain>
    </source>
</reference>
<dbReference type="AlphaFoldDB" id="A0A4T0UX57"/>
<dbReference type="Gene3D" id="3.30.2020.40">
    <property type="entry name" value="Uncharacterised protein PF10387, DUF2442"/>
    <property type="match status" value="1"/>
</dbReference>
<accession>A0A4T0UX57</accession>
<comment type="caution">
    <text evidence="1">The sequence shown here is derived from an EMBL/GenBank/DDBJ whole genome shotgun (WGS) entry which is preliminary data.</text>
</comment>
<keyword evidence="2" id="KW-1185">Reference proteome</keyword>
<evidence type="ECO:0008006" key="3">
    <source>
        <dbReference type="Google" id="ProtNLM"/>
    </source>
</evidence>
<dbReference type="Proteomes" id="UP000308891">
    <property type="component" value="Unassembled WGS sequence"/>
</dbReference>
<protein>
    <recommendedName>
        <fullName evidence="3">DUF2442 domain-containing protein</fullName>
    </recommendedName>
</protein>
<name>A0A4T0UX57_9NEIS</name>